<name>A0A1B6EFX6_9HEMI</name>
<keyword evidence="1" id="KW-0810">Translation regulation</keyword>
<dbReference type="PANTHER" id="PTHR12299:SF17">
    <property type="entry name" value="AT19571P-RELATED"/>
    <property type="match status" value="1"/>
</dbReference>
<evidence type="ECO:0000313" key="5">
    <source>
        <dbReference type="EMBL" id="JAS36791.1"/>
    </source>
</evidence>
<feature type="region of interest" description="Disordered" evidence="3">
    <location>
        <begin position="56"/>
        <end position="268"/>
    </location>
</feature>
<proteinExistence type="inferred from homology"/>
<feature type="compositionally biased region" description="Basic and acidic residues" evidence="3">
    <location>
        <begin position="117"/>
        <end position="145"/>
    </location>
</feature>
<dbReference type="GO" id="GO:0006417">
    <property type="term" value="P:regulation of translation"/>
    <property type="evidence" value="ECO:0007669"/>
    <property type="project" value="UniProtKB-KW"/>
</dbReference>
<evidence type="ECO:0000259" key="4">
    <source>
        <dbReference type="SMART" id="SM01233"/>
    </source>
</evidence>
<evidence type="ECO:0000256" key="1">
    <source>
        <dbReference type="ARBA" id="ARBA00022845"/>
    </source>
</evidence>
<dbReference type="GO" id="GO:0003723">
    <property type="term" value="F:RNA binding"/>
    <property type="evidence" value="ECO:0007669"/>
    <property type="project" value="InterPro"/>
</dbReference>
<dbReference type="AlphaFoldDB" id="A0A1B6EFX6"/>
<dbReference type="InterPro" id="IPR032381">
    <property type="entry name" value="IHABP4_N"/>
</dbReference>
<feature type="compositionally biased region" description="Basic and acidic residues" evidence="3">
    <location>
        <begin position="227"/>
        <end position="245"/>
    </location>
</feature>
<dbReference type="Pfam" id="PF16174">
    <property type="entry name" value="IHABP4_N"/>
    <property type="match status" value="1"/>
</dbReference>
<feature type="compositionally biased region" description="Gly residues" evidence="3">
    <location>
        <begin position="430"/>
        <end position="444"/>
    </location>
</feature>
<accession>A0A1B6EFX6</accession>
<dbReference type="GO" id="GO:0005737">
    <property type="term" value="C:cytoplasm"/>
    <property type="evidence" value="ECO:0007669"/>
    <property type="project" value="TreeGrafter"/>
</dbReference>
<comment type="similarity">
    <text evidence="2">Belongs to the SERBP1-HABP4 family.</text>
</comment>
<feature type="compositionally biased region" description="Acidic residues" evidence="3">
    <location>
        <begin position="389"/>
        <end position="400"/>
    </location>
</feature>
<reference evidence="5" key="1">
    <citation type="submission" date="2015-12" db="EMBL/GenBank/DDBJ databases">
        <title>De novo transcriptome assembly of four potential Pierce s Disease insect vectors from Arizona vineyards.</title>
        <authorList>
            <person name="Tassone E.E."/>
        </authorList>
    </citation>
    <scope>NUCLEOTIDE SEQUENCE</scope>
</reference>
<protein>
    <recommendedName>
        <fullName evidence="4">Hyaluronan/mRNA-binding protein domain-containing protein</fullName>
    </recommendedName>
</protein>
<dbReference type="PANTHER" id="PTHR12299">
    <property type="entry name" value="HYALURONIC ACID-BINDING PROTEIN 4"/>
    <property type="match status" value="1"/>
</dbReference>
<organism evidence="5">
    <name type="scientific">Clastoptera arizonana</name>
    <name type="common">Arizona spittle bug</name>
    <dbReference type="NCBI Taxonomy" id="38151"/>
    <lineage>
        <taxon>Eukaryota</taxon>
        <taxon>Metazoa</taxon>
        <taxon>Ecdysozoa</taxon>
        <taxon>Arthropoda</taxon>
        <taxon>Hexapoda</taxon>
        <taxon>Insecta</taxon>
        <taxon>Pterygota</taxon>
        <taxon>Neoptera</taxon>
        <taxon>Paraneoptera</taxon>
        <taxon>Hemiptera</taxon>
        <taxon>Auchenorrhyncha</taxon>
        <taxon>Cercopoidea</taxon>
        <taxon>Clastopteridae</taxon>
        <taxon>Clastoptera</taxon>
    </lineage>
</organism>
<sequence>SPYCLAVLKAFSQHLSLFLQRFFAMENAYGIGVANRYDLFLLSEEDPLEVLKVHEQEKEAKKKTKLSEKENKGKLEPKGKPAPAIRKGIKETQNLKSQDQQKTKEDINKAKVTPRAPADRVERPPKFNSETREERNNRRNREDRNGPGPGGDFHKEREDRTERFERREPRTGGFRDRGQNDAERGQGDREFRGGAGPDREPRRGRGGMGGRGGPPRGRGPRGGSRGFDGRGKREFDRQSGSDKTHGNYSGVKSVDKRDGGGAHNWGTHKDDIVELHNCNHCRELNNANRNNVDEAGDQWGVEKGEADAQVTETPEIKESKEPGVPSPDGEDAEAPVPPEEERKELTLDEWKALRGNRQKPQYNLRKAGEGEDPSQWKKMYALQKKKEGEEEDDEDDEYDTLDYPQRVGRQKHLLDINVYFNQDSRNAGGRPRGGRGGPGRGSRGSSGASTNAGANKANNVSTGGPPADRGPPVTRERETGSYQQGTRGSRQSAPKVDDEHDFPSLGKMQ</sequence>
<feature type="compositionally biased region" description="Basic and acidic residues" evidence="3">
    <location>
        <begin position="56"/>
        <end position="79"/>
    </location>
</feature>
<dbReference type="SMART" id="SM01233">
    <property type="entry name" value="HABP4_PAI-RBP1"/>
    <property type="match status" value="1"/>
</dbReference>
<feature type="compositionally biased region" description="Low complexity" evidence="3">
    <location>
        <begin position="445"/>
        <end position="459"/>
    </location>
</feature>
<feature type="compositionally biased region" description="Basic and acidic residues" evidence="3">
    <location>
        <begin position="339"/>
        <end position="352"/>
    </location>
</feature>
<feature type="compositionally biased region" description="Polar residues" evidence="3">
    <location>
        <begin position="480"/>
        <end position="492"/>
    </location>
</feature>
<gene>
    <name evidence="5" type="ORF">g.31315</name>
</gene>
<evidence type="ECO:0000256" key="2">
    <source>
        <dbReference type="ARBA" id="ARBA00035118"/>
    </source>
</evidence>
<evidence type="ECO:0000256" key="3">
    <source>
        <dbReference type="SAM" id="MobiDB-lite"/>
    </source>
</evidence>
<feature type="region of interest" description="Disordered" evidence="3">
    <location>
        <begin position="289"/>
        <end position="509"/>
    </location>
</feature>
<feature type="compositionally biased region" description="Basic and acidic residues" evidence="3">
    <location>
        <begin position="152"/>
        <end position="203"/>
    </location>
</feature>
<dbReference type="Pfam" id="PF04774">
    <property type="entry name" value="HABP4_PAI-RBP1"/>
    <property type="match status" value="1"/>
</dbReference>
<dbReference type="EMBL" id="GEDC01000507">
    <property type="protein sequence ID" value="JAS36791.1"/>
    <property type="molecule type" value="Transcribed_RNA"/>
</dbReference>
<feature type="domain" description="Hyaluronan/mRNA-binding protein" evidence="4">
    <location>
        <begin position="231"/>
        <end position="370"/>
    </location>
</feature>
<feature type="non-terminal residue" evidence="5">
    <location>
        <position position="1"/>
    </location>
</feature>
<dbReference type="InterPro" id="IPR006861">
    <property type="entry name" value="HABP4_PAIRBP1-bd"/>
</dbReference>
<feature type="compositionally biased region" description="Basic and acidic residues" evidence="3">
    <location>
        <begin position="99"/>
        <end position="109"/>
    </location>
</feature>
<dbReference type="GO" id="GO:0005634">
    <property type="term" value="C:nucleus"/>
    <property type="evidence" value="ECO:0007669"/>
    <property type="project" value="TreeGrafter"/>
</dbReference>
<dbReference type="InterPro" id="IPR039764">
    <property type="entry name" value="HABP4/SERBP1-like"/>
</dbReference>
<feature type="compositionally biased region" description="Gly residues" evidence="3">
    <location>
        <begin position="206"/>
        <end position="226"/>
    </location>
</feature>